<evidence type="ECO:0000313" key="1">
    <source>
        <dbReference type="EMBL" id="KAG0444900.1"/>
    </source>
</evidence>
<evidence type="ECO:0000313" key="2">
    <source>
        <dbReference type="Proteomes" id="UP000805193"/>
    </source>
</evidence>
<gene>
    <name evidence="1" type="ORF">HPB47_013249</name>
</gene>
<keyword evidence="2" id="KW-1185">Reference proteome</keyword>
<sequence>MELNDYAQVKTVLKELQPERARGIKTKDDFIDLLVADQLKARMSLEAHIYSYVILKEDRSWHRAPELSRLMGL</sequence>
<name>A0AC60R1L4_IXOPE</name>
<dbReference type="Proteomes" id="UP000805193">
    <property type="component" value="Unassembled WGS sequence"/>
</dbReference>
<accession>A0AC60R1L4</accession>
<dbReference type="EMBL" id="JABSTQ010001284">
    <property type="protein sequence ID" value="KAG0444900.1"/>
    <property type="molecule type" value="Genomic_DNA"/>
</dbReference>
<protein>
    <submittedName>
        <fullName evidence="1">Uncharacterized protein</fullName>
    </submittedName>
</protein>
<comment type="caution">
    <text evidence="1">The sequence shown here is derived from an EMBL/GenBank/DDBJ whole genome shotgun (WGS) entry which is preliminary data.</text>
</comment>
<organism evidence="1 2">
    <name type="scientific">Ixodes persulcatus</name>
    <name type="common">Taiga tick</name>
    <dbReference type="NCBI Taxonomy" id="34615"/>
    <lineage>
        <taxon>Eukaryota</taxon>
        <taxon>Metazoa</taxon>
        <taxon>Ecdysozoa</taxon>
        <taxon>Arthropoda</taxon>
        <taxon>Chelicerata</taxon>
        <taxon>Arachnida</taxon>
        <taxon>Acari</taxon>
        <taxon>Parasitiformes</taxon>
        <taxon>Ixodida</taxon>
        <taxon>Ixodoidea</taxon>
        <taxon>Ixodidae</taxon>
        <taxon>Ixodinae</taxon>
        <taxon>Ixodes</taxon>
    </lineage>
</organism>
<reference evidence="1 2" key="1">
    <citation type="journal article" date="2020" name="Cell">
        <title>Large-Scale Comparative Analyses of Tick Genomes Elucidate Their Genetic Diversity and Vector Capacities.</title>
        <authorList>
            <consortium name="Tick Genome and Microbiome Consortium (TIGMIC)"/>
            <person name="Jia N."/>
            <person name="Wang J."/>
            <person name="Shi W."/>
            <person name="Du L."/>
            <person name="Sun Y."/>
            <person name="Zhan W."/>
            <person name="Jiang J.F."/>
            <person name="Wang Q."/>
            <person name="Zhang B."/>
            <person name="Ji P."/>
            <person name="Bell-Sakyi L."/>
            <person name="Cui X.M."/>
            <person name="Yuan T.T."/>
            <person name="Jiang B.G."/>
            <person name="Yang W.F."/>
            <person name="Lam T.T."/>
            <person name="Chang Q.C."/>
            <person name="Ding S.J."/>
            <person name="Wang X.J."/>
            <person name="Zhu J.G."/>
            <person name="Ruan X.D."/>
            <person name="Zhao L."/>
            <person name="Wei J.T."/>
            <person name="Ye R.Z."/>
            <person name="Que T.C."/>
            <person name="Du C.H."/>
            <person name="Zhou Y.H."/>
            <person name="Cheng J.X."/>
            <person name="Dai P.F."/>
            <person name="Guo W.B."/>
            <person name="Han X.H."/>
            <person name="Huang E.J."/>
            <person name="Li L.F."/>
            <person name="Wei W."/>
            <person name="Gao Y.C."/>
            <person name="Liu J.Z."/>
            <person name="Shao H.Z."/>
            <person name="Wang X."/>
            <person name="Wang C.C."/>
            <person name="Yang T.C."/>
            <person name="Huo Q.B."/>
            <person name="Li W."/>
            <person name="Chen H.Y."/>
            <person name="Chen S.E."/>
            <person name="Zhou L.G."/>
            <person name="Ni X.B."/>
            <person name="Tian J.H."/>
            <person name="Sheng Y."/>
            <person name="Liu T."/>
            <person name="Pan Y.S."/>
            <person name="Xia L.Y."/>
            <person name="Li J."/>
            <person name="Zhao F."/>
            <person name="Cao W.C."/>
        </authorList>
    </citation>
    <scope>NUCLEOTIDE SEQUENCE [LARGE SCALE GENOMIC DNA]</scope>
    <source>
        <strain evidence="1">Iper-2018</strain>
    </source>
</reference>
<proteinExistence type="predicted"/>